<name>A0A2G5TRU8_9PELO</name>
<dbReference type="InterPro" id="IPR013088">
    <property type="entry name" value="Znf_NHR/GATA"/>
</dbReference>
<evidence type="ECO:0000256" key="6">
    <source>
        <dbReference type="ARBA" id="ARBA00023125"/>
    </source>
</evidence>
<keyword evidence="4" id="KW-0862">Zinc</keyword>
<dbReference type="PROSITE" id="PS51030">
    <property type="entry name" value="NUCLEAR_REC_DBD_2"/>
    <property type="match status" value="1"/>
</dbReference>
<dbReference type="PANTHER" id="PTHR24082">
    <property type="entry name" value="NUCLEAR HORMONE RECEPTOR"/>
    <property type="match status" value="1"/>
</dbReference>
<keyword evidence="6" id="KW-0238">DNA-binding</keyword>
<dbReference type="AlphaFoldDB" id="A0A2G5TRU8"/>
<evidence type="ECO:0000256" key="7">
    <source>
        <dbReference type="ARBA" id="ARBA00023163"/>
    </source>
</evidence>
<dbReference type="GO" id="GO:0004879">
    <property type="term" value="F:nuclear receptor activity"/>
    <property type="evidence" value="ECO:0007669"/>
    <property type="project" value="TreeGrafter"/>
</dbReference>
<dbReference type="Pfam" id="PF00105">
    <property type="entry name" value="zf-C4"/>
    <property type="match status" value="1"/>
</dbReference>
<evidence type="ECO:0000256" key="4">
    <source>
        <dbReference type="ARBA" id="ARBA00022833"/>
    </source>
</evidence>
<dbReference type="GO" id="GO:0000122">
    <property type="term" value="P:negative regulation of transcription by RNA polymerase II"/>
    <property type="evidence" value="ECO:0007669"/>
    <property type="project" value="TreeGrafter"/>
</dbReference>
<dbReference type="SUPFAM" id="SSF57716">
    <property type="entry name" value="Glucocorticoid receptor-like (DNA-binding domain)"/>
    <property type="match status" value="1"/>
</dbReference>
<evidence type="ECO:0000313" key="12">
    <source>
        <dbReference type="Proteomes" id="UP000230233"/>
    </source>
</evidence>
<dbReference type="InterPro" id="IPR050234">
    <property type="entry name" value="Nuclear_hormone_rcpt_NR1"/>
</dbReference>
<proteinExistence type="inferred from homology"/>
<gene>
    <name evidence="11" type="primary">Cnig_chr_V.g21420</name>
    <name evidence="11" type="ORF">B9Z55_021420</name>
</gene>
<evidence type="ECO:0000313" key="11">
    <source>
        <dbReference type="EMBL" id="PIC30040.1"/>
    </source>
</evidence>
<dbReference type="GO" id="GO:0008270">
    <property type="term" value="F:zinc ion binding"/>
    <property type="evidence" value="ECO:0007669"/>
    <property type="project" value="UniProtKB-KW"/>
</dbReference>
<keyword evidence="5" id="KW-0805">Transcription regulation</keyword>
<organism evidence="11 12">
    <name type="scientific">Caenorhabditis nigoni</name>
    <dbReference type="NCBI Taxonomy" id="1611254"/>
    <lineage>
        <taxon>Eukaryota</taxon>
        <taxon>Metazoa</taxon>
        <taxon>Ecdysozoa</taxon>
        <taxon>Nematoda</taxon>
        <taxon>Chromadorea</taxon>
        <taxon>Rhabditida</taxon>
        <taxon>Rhabditina</taxon>
        <taxon>Rhabditomorpha</taxon>
        <taxon>Rhabditoidea</taxon>
        <taxon>Rhabditidae</taxon>
        <taxon>Peloderinae</taxon>
        <taxon>Caenorhabditis</taxon>
    </lineage>
</organism>
<dbReference type="PANTHER" id="PTHR24082:SF507">
    <property type="entry name" value="BILE ACID RECEPTOR-RELATED"/>
    <property type="match status" value="1"/>
</dbReference>
<evidence type="ECO:0000256" key="8">
    <source>
        <dbReference type="ARBA" id="ARBA00023170"/>
    </source>
</evidence>
<keyword evidence="2" id="KW-0479">Metal-binding</keyword>
<evidence type="ECO:0000256" key="2">
    <source>
        <dbReference type="ARBA" id="ARBA00022723"/>
    </source>
</evidence>
<reference evidence="12" key="1">
    <citation type="submission" date="2017-10" db="EMBL/GenBank/DDBJ databases">
        <title>Rapid genome shrinkage in a self-fertile nematode reveals novel sperm competition proteins.</title>
        <authorList>
            <person name="Yin D."/>
            <person name="Schwarz E.M."/>
            <person name="Thomas C.G."/>
            <person name="Felde R.L."/>
            <person name="Korf I.F."/>
            <person name="Cutter A.D."/>
            <person name="Schartner C.M."/>
            <person name="Ralston E.J."/>
            <person name="Meyer B.J."/>
            <person name="Haag E.S."/>
        </authorList>
    </citation>
    <scope>NUCLEOTIDE SEQUENCE [LARGE SCALE GENOMIC DNA]</scope>
    <source>
        <strain evidence="12">JU1422</strain>
    </source>
</reference>
<feature type="domain" description="Nuclear receptor" evidence="10">
    <location>
        <begin position="7"/>
        <end position="84"/>
    </location>
</feature>
<evidence type="ECO:0000256" key="5">
    <source>
        <dbReference type="ARBA" id="ARBA00023015"/>
    </source>
</evidence>
<evidence type="ECO:0000256" key="1">
    <source>
        <dbReference type="ARBA" id="ARBA00005993"/>
    </source>
</evidence>
<keyword evidence="3" id="KW-0863">Zinc-finger</keyword>
<sequence>MTKKLAESFCKICGDVSNTIRFGAVSCRACGEFFRRKVSSKSSKIPKNRCFGNCELTKKIRKTCQNYRFQKCLKSGMLEIMVESRMSIHVAESSGSILEELKNGYRKLEDARKKTFGEQNPVRFCTHEEFNELIQ</sequence>
<comment type="caution">
    <text evidence="11">The sequence shown here is derived from an EMBL/GenBank/DDBJ whole genome shotgun (WGS) entry which is preliminary data.</text>
</comment>
<dbReference type="InterPro" id="IPR001628">
    <property type="entry name" value="Znf_hrmn_rcpt"/>
</dbReference>
<dbReference type="GO" id="GO:0045944">
    <property type="term" value="P:positive regulation of transcription by RNA polymerase II"/>
    <property type="evidence" value="ECO:0007669"/>
    <property type="project" value="TreeGrafter"/>
</dbReference>
<dbReference type="Proteomes" id="UP000230233">
    <property type="component" value="Chromosome V"/>
</dbReference>
<dbReference type="OrthoDB" id="10018779at2759"/>
<dbReference type="SMART" id="SM00399">
    <property type="entry name" value="ZnF_C4"/>
    <property type="match status" value="1"/>
</dbReference>
<keyword evidence="9" id="KW-0539">Nucleus</keyword>
<dbReference type="GO" id="GO:0000978">
    <property type="term" value="F:RNA polymerase II cis-regulatory region sequence-specific DNA binding"/>
    <property type="evidence" value="ECO:0007669"/>
    <property type="project" value="TreeGrafter"/>
</dbReference>
<dbReference type="GO" id="GO:0030154">
    <property type="term" value="P:cell differentiation"/>
    <property type="evidence" value="ECO:0007669"/>
    <property type="project" value="TreeGrafter"/>
</dbReference>
<comment type="similarity">
    <text evidence="1">Belongs to the nuclear hormone receptor family.</text>
</comment>
<keyword evidence="8" id="KW-0675">Receptor</keyword>
<protein>
    <recommendedName>
        <fullName evidence="10">Nuclear receptor domain-containing protein</fullName>
    </recommendedName>
</protein>
<dbReference type="EMBL" id="PDUG01000005">
    <property type="protein sequence ID" value="PIC30040.1"/>
    <property type="molecule type" value="Genomic_DNA"/>
</dbReference>
<keyword evidence="12" id="KW-1185">Reference proteome</keyword>
<dbReference type="STRING" id="1611254.A0A2G5TRU8"/>
<evidence type="ECO:0000256" key="3">
    <source>
        <dbReference type="ARBA" id="ARBA00022771"/>
    </source>
</evidence>
<keyword evidence="7" id="KW-0804">Transcription</keyword>
<evidence type="ECO:0000256" key="9">
    <source>
        <dbReference type="ARBA" id="ARBA00023242"/>
    </source>
</evidence>
<evidence type="ECO:0000259" key="10">
    <source>
        <dbReference type="PROSITE" id="PS51030"/>
    </source>
</evidence>
<dbReference type="Gene3D" id="3.30.50.10">
    <property type="entry name" value="Erythroid Transcription Factor GATA-1, subunit A"/>
    <property type="match status" value="1"/>
</dbReference>
<accession>A0A2G5TRU8</accession>
<dbReference type="PRINTS" id="PR00047">
    <property type="entry name" value="STROIDFINGER"/>
</dbReference>